<dbReference type="InterPro" id="IPR003582">
    <property type="entry name" value="ShKT_dom"/>
</dbReference>
<dbReference type="InterPro" id="IPR014044">
    <property type="entry name" value="CAP_dom"/>
</dbReference>
<dbReference type="AlphaFoldDB" id="A0AAV4D730"/>
<comment type="caution">
    <text evidence="1">Lacks conserved residue(s) required for the propagation of feature annotation.</text>
</comment>
<evidence type="ECO:0000256" key="2">
    <source>
        <dbReference type="SAM" id="MobiDB-lite"/>
    </source>
</evidence>
<dbReference type="Pfam" id="PF00188">
    <property type="entry name" value="CAP"/>
    <property type="match status" value="1"/>
</dbReference>
<feature type="region of interest" description="Disordered" evidence="2">
    <location>
        <begin position="1"/>
        <end position="25"/>
    </location>
</feature>
<dbReference type="PANTHER" id="PTHR10334">
    <property type="entry name" value="CYSTEINE-RICH SECRETORY PROTEIN-RELATED"/>
    <property type="match status" value="1"/>
</dbReference>
<dbReference type="SMART" id="SM00198">
    <property type="entry name" value="SCP"/>
    <property type="match status" value="1"/>
</dbReference>
<feature type="domain" description="ShKT" evidence="3">
    <location>
        <begin position="243"/>
        <end position="277"/>
    </location>
</feature>
<evidence type="ECO:0000313" key="4">
    <source>
        <dbReference type="EMBL" id="GFO40018.1"/>
    </source>
</evidence>
<dbReference type="InterPro" id="IPR035940">
    <property type="entry name" value="CAP_sf"/>
</dbReference>
<proteinExistence type="predicted"/>
<evidence type="ECO:0000256" key="1">
    <source>
        <dbReference type="PROSITE-ProRule" id="PRU01005"/>
    </source>
</evidence>
<dbReference type="InterPro" id="IPR001283">
    <property type="entry name" value="CRISP-related"/>
</dbReference>
<name>A0AAV4D730_9GAST</name>
<dbReference type="CDD" id="cd05380">
    <property type="entry name" value="CAP_euk"/>
    <property type="match status" value="1"/>
</dbReference>
<dbReference type="Proteomes" id="UP000735302">
    <property type="component" value="Unassembled WGS sequence"/>
</dbReference>
<evidence type="ECO:0000259" key="3">
    <source>
        <dbReference type="PROSITE" id="PS51670"/>
    </source>
</evidence>
<dbReference type="SMART" id="SM00254">
    <property type="entry name" value="ShKT"/>
    <property type="match status" value="1"/>
</dbReference>
<dbReference type="EMBL" id="BLXT01007574">
    <property type="protein sequence ID" value="GFO40018.1"/>
    <property type="molecule type" value="Genomic_DNA"/>
</dbReference>
<sequence length="277" mass="31424">MTVYFSRVENQDDDSNNTDGGDKTDFSEFVLQRGTRQKFRRIHNSSMMARETILPLALLVACVVSAAQAEWDQADRDTILQLHNKYRKDEGGCQMNKLNYDSELEEQAKAWATGCVFEHEMIPGRGENLAYATDDEPDAKLITNSVDNWFGEKKDFSRGQENCDHSCHYTQLVWDTTSKVGCYAHRCAHLELGTDNAWYLVCFYTPAGNTWNVDPYQIHCDSPCRDGQTAEDGLCVGEAIIPCVDGNDYCEMWASTGECEKNPTYMKDTCRKSCKEC</sequence>
<feature type="disulfide bond" evidence="1">
    <location>
        <begin position="243"/>
        <end position="277"/>
    </location>
</feature>
<comment type="caution">
    <text evidence="4">The sequence shown here is derived from an EMBL/GenBank/DDBJ whole genome shotgun (WGS) entry which is preliminary data.</text>
</comment>
<keyword evidence="5" id="KW-1185">Reference proteome</keyword>
<gene>
    <name evidence="4" type="ORF">PoB_006652300</name>
</gene>
<reference evidence="4 5" key="1">
    <citation type="journal article" date="2021" name="Elife">
        <title>Chloroplast acquisition without the gene transfer in kleptoplastic sea slugs, Plakobranchus ocellatus.</title>
        <authorList>
            <person name="Maeda T."/>
            <person name="Takahashi S."/>
            <person name="Yoshida T."/>
            <person name="Shimamura S."/>
            <person name="Takaki Y."/>
            <person name="Nagai Y."/>
            <person name="Toyoda A."/>
            <person name="Suzuki Y."/>
            <person name="Arimoto A."/>
            <person name="Ishii H."/>
            <person name="Satoh N."/>
            <person name="Nishiyama T."/>
            <person name="Hasebe M."/>
            <person name="Maruyama T."/>
            <person name="Minagawa J."/>
            <person name="Obokata J."/>
            <person name="Shigenobu S."/>
        </authorList>
    </citation>
    <scope>NUCLEOTIDE SEQUENCE [LARGE SCALE GENOMIC DNA]</scope>
</reference>
<dbReference type="SUPFAM" id="SSF55797">
    <property type="entry name" value="PR-1-like"/>
    <property type="match status" value="1"/>
</dbReference>
<accession>A0AAV4D730</accession>
<keyword evidence="1" id="KW-1015">Disulfide bond</keyword>
<dbReference type="Gene3D" id="3.40.33.10">
    <property type="entry name" value="CAP"/>
    <property type="match status" value="1"/>
</dbReference>
<organism evidence="4 5">
    <name type="scientific">Plakobranchus ocellatus</name>
    <dbReference type="NCBI Taxonomy" id="259542"/>
    <lineage>
        <taxon>Eukaryota</taxon>
        <taxon>Metazoa</taxon>
        <taxon>Spiralia</taxon>
        <taxon>Lophotrochozoa</taxon>
        <taxon>Mollusca</taxon>
        <taxon>Gastropoda</taxon>
        <taxon>Heterobranchia</taxon>
        <taxon>Euthyneura</taxon>
        <taxon>Panpulmonata</taxon>
        <taxon>Sacoglossa</taxon>
        <taxon>Placobranchoidea</taxon>
        <taxon>Plakobranchidae</taxon>
        <taxon>Plakobranchus</taxon>
    </lineage>
</organism>
<dbReference type="Pfam" id="PF01549">
    <property type="entry name" value="ShK"/>
    <property type="match status" value="1"/>
</dbReference>
<protein>
    <submittedName>
        <fullName evidence="4">Cysteine-rich secretory protein lccl domain-containing 2</fullName>
    </submittedName>
</protein>
<dbReference type="PRINTS" id="PR00837">
    <property type="entry name" value="V5TPXLIKE"/>
</dbReference>
<dbReference type="PROSITE" id="PS51670">
    <property type="entry name" value="SHKT"/>
    <property type="match status" value="1"/>
</dbReference>
<evidence type="ECO:0000313" key="5">
    <source>
        <dbReference type="Proteomes" id="UP000735302"/>
    </source>
</evidence>